<dbReference type="AlphaFoldDB" id="A0A081BLR4"/>
<proteinExistence type="predicted"/>
<dbReference type="Proteomes" id="UP000030700">
    <property type="component" value="Unassembled WGS sequence"/>
</dbReference>
<dbReference type="STRING" id="1499966.U14_02573"/>
<keyword evidence="2" id="KW-1185">Reference proteome</keyword>
<dbReference type="EMBL" id="DF820457">
    <property type="protein sequence ID" value="GAK51330.1"/>
    <property type="molecule type" value="Genomic_DNA"/>
</dbReference>
<organism evidence="1 2">
    <name type="scientific">Candidatus Moduliflexus flocculans</name>
    <dbReference type="NCBI Taxonomy" id="1499966"/>
    <lineage>
        <taxon>Bacteria</taxon>
        <taxon>Candidatus Moduliflexota</taxon>
        <taxon>Candidatus Moduliflexia</taxon>
        <taxon>Candidatus Moduliflexales</taxon>
        <taxon>Candidatus Moduliflexaceae</taxon>
    </lineage>
</organism>
<gene>
    <name evidence="1" type="ORF">U14_02573</name>
</gene>
<reference evidence="1 2" key="1">
    <citation type="journal article" date="2015" name="PeerJ">
        <title>First genomic representation of candidate bacterial phylum KSB3 points to enhanced environmental sensing as a trigger of wastewater bulking.</title>
        <authorList>
            <person name="Sekiguchi Y."/>
            <person name="Ohashi A."/>
            <person name="Parks D.H."/>
            <person name="Yamauchi T."/>
            <person name="Tyson G.W."/>
            <person name="Hugenholtz P."/>
        </authorList>
    </citation>
    <scope>NUCLEOTIDE SEQUENCE [LARGE SCALE GENOMIC DNA]</scope>
</reference>
<accession>A0A081BLR4</accession>
<protein>
    <submittedName>
        <fullName evidence="1">Uncharacterized protein</fullName>
    </submittedName>
</protein>
<dbReference type="HOGENOM" id="CLU_3285439_0_0_0"/>
<sequence>MSIIRKIWYDRAHVEGCFVVSKHRLKIALLDVAVWHNSEY</sequence>
<evidence type="ECO:0000313" key="1">
    <source>
        <dbReference type="EMBL" id="GAK51330.1"/>
    </source>
</evidence>
<evidence type="ECO:0000313" key="2">
    <source>
        <dbReference type="Proteomes" id="UP000030700"/>
    </source>
</evidence>
<name>A0A081BLR4_9BACT</name>